<evidence type="ECO:0000313" key="2">
    <source>
        <dbReference type="EMBL" id="PMD61366.1"/>
    </source>
</evidence>
<keyword evidence="3" id="KW-1185">Reference proteome</keyword>
<evidence type="ECO:0000313" key="3">
    <source>
        <dbReference type="Proteomes" id="UP000235371"/>
    </source>
</evidence>
<feature type="non-terminal residue" evidence="2">
    <location>
        <position position="1"/>
    </location>
</feature>
<dbReference type="RefSeq" id="XP_024738270.1">
    <property type="nucleotide sequence ID" value="XM_024873492.1"/>
</dbReference>
<dbReference type="STRING" id="1095630.A0A2J6TEA9"/>
<feature type="domain" description="Heterokaryon incompatibility" evidence="1">
    <location>
        <begin position="34"/>
        <end position="158"/>
    </location>
</feature>
<evidence type="ECO:0000259" key="1">
    <source>
        <dbReference type="Pfam" id="PF06985"/>
    </source>
</evidence>
<protein>
    <submittedName>
        <fullName evidence="2">HET-domain-containing protein</fullName>
    </submittedName>
</protein>
<reference evidence="2 3" key="1">
    <citation type="submission" date="2016-04" db="EMBL/GenBank/DDBJ databases">
        <title>A degradative enzymes factory behind the ericoid mycorrhizal symbiosis.</title>
        <authorList>
            <consortium name="DOE Joint Genome Institute"/>
            <person name="Martino E."/>
            <person name="Morin E."/>
            <person name="Grelet G."/>
            <person name="Kuo A."/>
            <person name="Kohler A."/>
            <person name="Daghino S."/>
            <person name="Barry K."/>
            <person name="Choi C."/>
            <person name="Cichocki N."/>
            <person name="Clum A."/>
            <person name="Copeland A."/>
            <person name="Hainaut M."/>
            <person name="Haridas S."/>
            <person name="Labutti K."/>
            <person name="Lindquist E."/>
            <person name="Lipzen A."/>
            <person name="Khouja H.-R."/>
            <person name="Murat C."/>
            <person name="Ohm R."/>
            <person name="Olson A."/>
            <person name="Spatafora J."/>
            <person name="Veneault-Fourrey C."/>
            <person name="Henrissat B."/>
            <person name="Grigoriev I."/>
            <person name="Martin F."/>
            <person name="Perotto S."/>
        </authorList>
    </citation>
    <scope>NUCLEOTIDE SEQUENCE [LARGE SCALE GENOMIC DNA]</scope>
    <source>
        <strain evidence="2 3">E</strain>
    </source>
</reference>
<dbReference type="AlphaFoldDB" id="A0A2J6TEA9"/>
<name>A0A2J6TEA9_9HELO</name>
<dbReference type="Proteomes" id="UP000235371">
    <property type="component" value="Unassembled WGS sequence"/>
</dbReference>
<feature type="non-terminal residue" evidence="2">
    <location>
        <position position="167"/>
    </location>
</feature>
<dbReference type="InParanoid" id="A0A2J6TEA9"/>
<dbReference type="Pfam" id="PF06985">
    <property type="entry name" value="HET"/>
    <property type="match status" value="1"/>
</dbReference>
<dbReference type="InterPro" id="IPR010730">
    <property type="entry name" value="HET"/>
</dbReference>
<dbReference type="OrthoDB" id="3553147at2759"/>
<dbReference type="InterPro" id="IPR052895">
    <property type="entry name" value="HetReg/Transcr_Mod"/>
</dbReference>
<proteinExistence type="predicted"/>
<dbReference type="GeneID" id="36581572"/>
<sequence length="167" mass="19266">DEIRVVCLHPGPMRTESPITCDLITVDLEIAPSYEALSYEWGSSSSKKHTIRLNERLFSVRENLWRALYNLRDAREPRSLWIDALCINQDDIHERNCQVSRMGDIYSQAARVVAWIGEDDSEARKGCAFLSELTACKWVALSSLCTRSYWFRLWIIQEVLLASDLLI</sequence>
<organism evidence="2 3">
    <name type="scientific">Hyaloscypha bicolor E</name>
    <dbReference type="NCBI Taxonomy" id="1095630"/>
    <lineage>
        <taxon>Eukaryota</taxon>
        <taxon>Fungi</taxon>
        <taxon>Dikarya</taxon>
        <taxon>Ascomycota</taxon>
        <taxon>Pezizomycotina</taxon>
        <taxon>Leotiomycetes</taxon>
        <taxon>Helotiales</taxon>
        <taxon>Hyaloscyphaceae</taxon>
        <taxon>Hyaloscypha</taxon>
        <taxon>Hyaloscypha bicolor</taxon>
    </lineage>
</organism>
<dbReference type="PANTHER" id="PTHR24148:SF64">
    <property type="entry name" value="HETEROKARYON INCOMPATIBILITY DOMAIN-CONTAINING PROTEIN"/>
    <property type="match status" value="1"/>
</dbReference>
<gene>
    <name evidence="2" type="ORF">K444DRAFT_512516</name>
</gene>
<dbReference type="EMBL" id="KZ613786">
    <property type="protein sequence ID" value="PMD61366.1"/>
    <property type="molecule type" value="Genomic_DNA"/>
</dbReference>
<accession>A0A2J6TEA9</accession>
<dbReference type="PANTHER" id="PTHR24148">
    <property type="entry name" value="ANKYRIN REPEAT DOMAIN-CONTAINING PROTEIN 39 HOMOLOG-RELATED"/>
    <property type="match status" value="1"/>
</dbReference>